<comment type="caution">
    <text evidence="2">The sequence shown here is derived from an EMBL/GenBank/DDBJ whole genome shotgun (WGS) entry which is preliminary data.</text>
</comment>
<evidence type="ECO:0000313" key="3">
    <source>
        <dbReference type="Proteomes" id="UP001057455"/>
    </source>
</evidence>
<keyword evidence="1" id="KW-0175">Coiled coil</keyword>
<feature type="coiled-coil region" evidence="1">
    <location>
        <begin position="266"/>
        <end position="356"/>
    </location>
</feature>
<proteinExistence type="predicted"/>
<accession>A0A9W5WU61</accession>
<organism evidence="2 3">
    <name type="scientific">Babesia ovis</name>
    <dbReference type="NCBI Taxonomy" id="5869"/>
    <lineage>
        <taxon>Eukaryota</taxon>
        <taxon>Sar</taxon>
        <taxon>Alveolata</taxon>
        <taxon>Apicomplexa</taxon>
        <taxon>Aconoidasida</taxon>
        <taxon>Piroplasmida</taxon>
        <taxon>Babesiidae</taxon>
        <taxon>Babesia</taxon>
    </lineage>
</organism>
<gene>
    <name evidence="2" type="ORF">BaOVIS_009230</name>
</gene>
<reference evidence="2" key="1">
    <citation type="submission" date="2019-12" db="EMBL/GenBank/DDBJ databases">
        <title>Genome sequence of Babesia ovis.</title>
        <authorList>
            <person name="Yamagishi J."/>
            <person name="Sevinc F."/>
            <person name="Xuan X."/>
        </authorList>
    </citation>
    <scope>NUCLEOTIDE SEQUENCE</scope>
    <source>
        <strain evidence="2">Selcuk</strain>
    </source>
</reference>
<sequence>MEYDIDGTQTTCLSSALENCLSKCRHSLHDDALIEHYESVYQNNLFQYNKILALLTCTIDDCEANARCISYAIENDAGIRDGIQNEIEVLIEKSAVAKERIQQLNEERVVAIEVLEGRIKWETELEQSLEQKTQEAKAVETQITLCYFANQQIKSSVQNNDKRIRAINECSNHERCCVVARQNAYRMMMAEIYDKQVMHQRRVEDIVRIHGEMEQGKNKLVEEHTSILNKLEEMKCCINNVKTAKDSCQETLFEVEQEINDRGLGIMGLREEIAQLEKEISMSISKLDEACAEQQRLSKTEVNMSSKVNELQRDVEMLETNKRELQSKIETQSPRIKELENILNVKKQELEIKQIERSKSYRKYNILLMQLEEVTTDFETKSKGHLETIVQIGSRRNFPGNNPNPDDIRKMAYEMQRQLNQLQKLESKTSEEITKASMELSDLKQSQMALTKQVETAEITCAMLNKEIASLREQVNHITSKDDDRKKMIADLIKEQEYIGKMIDDLKVEEEKVKNDYNKQIQDQIEAHKLKLKFLKTDNCSDLSEIIEEEKRNSDILLNAAIEALELEYAKEKSKLESEHNAMIKEEKEKYEAIRKVNISEIERLRTSIRECKPKEPVIASAIPQLPPPVPRKIFPTEPIKLVYVVDSHISVGTLNQRPIV</sequence>
<evidence type="ECO:0000313" key="2">
    <source>
        <dbReference type="EMBL" id="GFE53519.1"/>
    </source>
</evidence>
<dbReference type="AlphaFoldDB" id="A0A9W5WU61"/>
<name>A0A9W5WU61_BABOV</name>
<feature type="coiled-coil region" evidence="1">
    <location>
        <begin position="87"/>
        <end position="142"/>
    </location>
</feature>
<keyword evidence="3" id="KW-1185">Reference proteome</keyword>
<dbReference type="OrthoDB" id="366364at2759"/>
<dbReference type="Proteomes" id="UP001057455">
    <property type="component" value="Unassembled WGS sequence"/>
</dbReference>
<protein>
    <submittedName>
        <fullName evidence="2">Uncharacterized protein</fullName>
    </submittedName>
</protein>
<dbReference type="EMBL" id="BLIY01000006">
    <property type="protein sequence ID" value="GFE53519.1"/>
    <property type="molecule type" value="Genomic_DNA"/>
</dbReference>
<feature type="coiled-coil region" evidence="1">
    <location>
        <begin position="454"/>
        <end position="538"/>
    </location>
</feature>
<evidence type="ECO:0000256" key="1">
    <source>
        <dbReference type="SAM" id="Coils"/>
    </source>
</evidence>